<evidence type="ECO:0000313" key="2">
    <source>
        <dbReference type="Proteomes" id="UP000007813"/>
    </source>
</evidence>
<comment type="caution">
    <text evidence="1">The sequence shown here is derived from an EMBL/GenBank/DDBJ whole genome shotgun (WGS) entry which is preliminary data.</text>
</comment>
<name>J3A162_9EURY</name>
<evidence type="ECO:0000313" key="1">
    <source>
        <dbReference type="EMBL" id="EJN59063.1"/>
    </source>
</evidence>
<accession>J3A162</accession>
<reference evidence="1 2" key="1">
    <citation type="journal article" date="2012" name="J. Bacteriol.">
        <title>Draft Genome Sequence of the Extremely Halophilic Archaeon Halogranum salarium B-1T.</title>
        <authorList>
            <person name="Kim K.K."/>
            <person name="Lee K.C."/>
            <person name="Lee J.S."/>
        </authorList>
    </citation>
    <scope>NUCLEOTIDE SEQUENCE [LARGE SCALE GENOMIC DNA]</scope>
    <source>
        <strain evidence="1 2">B-1</strain>
    </source>
</reference>
<sequence>MRISILYLLYGRSAVTLTDALVGRSARGVEETEKTGSSRVASS</sequence>
<protein>
    <submittedName>
        <fullName evidence="1">Uncharacterized protein</fullName>
    </submittedName>
</protein>
<dbReference type="EMBL" id="ALJD01000006">
    <property type="protein sequence ID" value="EJN59063.1"/>
    <property type="molecule type" value="Genomic_DNA"/>
</dbReference>
<proteinExistence type="predicted"/>
<dbReference type="Proteomes" id="UP000007813">
    <property type="component" value="Unassembled WGS sequence"/>
</dbReference>
<dbReference type="AlphaFoldDB" id="J3A162"/>
<organism evidence="1 2">
    <name type="scientific">Halogranum salarium B-1</name>
    <dbReference type="NCBI Taxonomy" id="1210908"/>
    <lineage>
        <taxon>Archaea</taxon>
        <taxon>Methanobacteriati</taxon>
        <taxon>Methanobacteriota</taxon>
        <taxon>Stenosarchaea group</taxon>
        <taxon>Halobacteria</taxon>
        <taxon>Halobacteriales</taxon>
        <taxon>Haloferacaceae</taxon>
    </lineage>
</organism>
<gene>
    <name evidence="1" type="ORF">HSB1_24840</name>
</gene>